<dbReference type="EMBL" id="CM051400">
    <property type="protein sequence ID" value="KAJ4714947.1"/>
    <property type="molecule type" value="Genomic_DNA"/>
</dbReference>
<accession>A0ACC1XVL4</accession>
<dbReference type="Proteomes" id="UP001164539">
    <property type="component" value="Chromosome 7"/>
</dbReference>
<protein>
    <submittedName>
        <fullName evidence="1">Disease resistance protein</fullName>
    </submittedName>
</protein>
<comment type="caution">
    <text evidence="1">The sequence shown here is derived from an EMBL/GenBank/DDBJ whole genome shotgun (WGS) entry which is preliminary data.</text>
</comment>
<evidence type="ECO:0000313" key="1">
    <source>
        <dbReference type="EMBL" id="KAJ4714947.1"/>
    </source>
</evidence>
<organism evidence="1 2">
    <name type="scientific">Melia azedarach</name>
    <name type="common">Chinaberry tree</name>
    <dbReference type="NCBI Taxonomy" id="155640"/>
    <lineage>
        <taxon>Eukaryota</taxon>
        <taxon>Viridiplantae</taxon>
        <taxon>Streptophyta</taxon>
        <taxon>Embryophyta</taxon>
        <taxon>Tracheophyta</taxon>
        <taxon>Spermatophyta</taxon>
        <taxon>Magnoliopsida</taxon>
        <taxon>eudicotyledons</taxon>
        <taxon>Gunneridae</taxon>
        <taxon>Pentapetalae</taxon>
        <taxon>rosids</taxon>
        <taxon>malvids</taxon>
        <taxon>Sapindales</taxon>
        <taxon>Meliaceae</taxon>
        <taxon>Melia</taxon>
    </lineage>
</organism>
<proteinExistence type="predicted"/>
<evidence type="ECO:0000313" key="2">
    <source>
        <dbReference type="Proteomes" id="UP001164539"/>
    </source>
</evidence>
<keyword evidence="2" id="KW-1185">Reference proteome</keyword>
<sequence>MGELFGGALLGAVFGELLKAVLEATKEAAVFKSRLKQLELTLRSVAPTLLEIQRLNKVLDRPEQETKGLIEKLEQGQQLVQKCSKIKWYSLKRCHYSKKIFELDRSVVRFFQIEVQLQQTRDDKEILKDLKEVHTLVKRISGYGKTTLVKRLCKDDEVQGKFNDNMFFVTFSKTPNVKVIVEKIFQHNHSRVPDFQSDEDAIHNLERLLKEIGPDPILLVLDDVWSGSESLLHKFKFQLPNYKIVVTSRSKFPLYGAGYELKPLNDEAALTLFRHSAIPPDGNTYIPDENLVKKILKACKGSPLALTVVGSSLYGQPAAIWRKKSEGMGSRIPIDALIDMWMELYETAEDDSMANLCELSNRNLVNLVVTRENATDDGSYNNHFVMQHDLLRELTIHQSMLEPIEQRKRLIVDISGNKFPKWWEQKQQPINARLLSITTGETFSSNWYDMQVPEVEVVVLNIRTMKYALPDFMQKMDKLKAFQNSNLQISDAFPNLLEINIDYCNDLLELPDALCEIVSLKKLSITNCHKLSALPEGIGKLVDLEMLTLASCIDLSELPDTIENLSSLKYLDISECLSIKELPEQIGELCSLETLCMRGCNNCELPASILNLENLEVVKCDEETAHHWENFRLCFKNLKIDVLREDINLNWLHDPHF</sequence>
<name>A0ACC1XVL4_MELAZ</name>
<gene>
    <name evidence="1" type="ORF">OWV82_013358</name>
</gene>
<reference evidence="1 2" key="1">
    <citation type="journal article" date="2023" name="Science">
        <title>Complex scaffold remodeling in plant triterpene biosynthesis.</title>
        <authorList>
            <person name="De La Pena R."/>
            <person name="Hodgson H."/>
            <person name="Liu J.C."/>
            <person name="Stephenson M.J."/>
            <person name="Martin A.C."/>
            <person name="Owen C."/>
            <person name="Harkess A."/>
            <person name="Leebens-Mack J."/>
            <person name="Jimenez L.E."/>
            <person name="Osbourn A."/>
            <person name="Sattely E.S."/>
        </authorList>
    </citation>
    <scope>NUCLEOTIDE SEQUENCE [LARGE SCALE GENOMIC DNA]</scope>
    <source>
        <strain evidence="2">cv. JPN11</strain>
        <tissue evidence="1">Leaf</tissue>
    </source>
</reference>